<feature type="domain" description="HAMP" evidence="13">
    <location>
        <begin position="193"/>
        <end position="246"/>
    </location>
</feature>
<evidence type="ECO:0000256" key="3">
    <source>
        <dbReference type="ARBA" id="ARBA00012438"/>
    </source>
</evidence>
<dbReference type="InterPro" id="IPR036890">
    <property type="entry name" value="HATPase_C_sf"/>
</dbReference>
<name>A0A6M4IM23_9BACT</name>
<evidence type="ECO:0000256" key="5">
    <source>
        <dbReference type="ARBA" id="ARBA00022679"/>
    </source>
</evidence>
<dbReference type="Proteomes" id="UP000500938">
    <property type="component" value="Chromosome"/>
</dbReference>
<dbReference type="GO" id="GO:0000155">
    <property type="term" value="F:phosphorelay sensor kinase activity"/>
    <property type="evidence" value="ECO:0007669"/>
    <property type="project" value="InterPro"/>
</dbReference>
<keyword evidence="4" id="KW-0597">Phosphoprotein</keyword>
<dbReference type="AlphaFoldDB" id="A0A6M4IM23"/>
<dbReference type="PROSITE" id="PS50109">
    <property type="entry name" value="HIS_KIN"/>
    <property type="match status" value="1"/>
</dbReference>
<evidence type="ECO:0000256" key="11">
    <source>
        <dbReference type="SAM" id="Phobius"/>
    </source>
</evidence>
<dbReference type="PROSITE" id="PS50885">
    <property type="entry name" value="HAMP"/>
    <property type="match status" value="1"/>
</dbReference>
<dbReference type="Pfam" id="PF00672">
    <property type="entry name" value="HAMP"/>
    <property type="match status" value="1"/>
</dbReference>
<sequence>MAISRLRLRLAFGFAMAFAVGTGLLAAGGLAFMARESTRRFDTHLDGIGAGLIAAVAREYAETPDSSYAFVAGEVAAEWPDNGDAFLLLAVSGTLAALRDPDGAGQRVLAVMRDRPATRFDVDRGGPDLRGRLIDTTIVVTVDAATTSHRVRVVTFGSTEGIEADTELLLVVIAVGVPLILLASLLVGYLLAGRAMAPVRQLSQDIAAIAPTDLSRRLFPQYGGDELGALAAEFDALMIRLDEAQQRNRQFVREAAHQIRTPLTLVLGEAGLALDPVAGTPAAAPDAERLRSSLARVRTAAEQMRRRVDELFLLAEARAGEVVRLEQRVELDSLVLECTDLMRARASVTGHALAIGDAEPVTVLGNAALLQEALLELVENACRHGVPTAPITVSCRAVRGEEARGEVAHAGEAILEVRNDGQPLTEAATRSPMAPANDRGLGLSIVRWVATSHHGRVEFLHSAGHNVVRIVVPVLAR</sequence>
<dbReference type="PANTHER" id="PTHR45436">
    <property type="entry name" value="SENSOR HISTIDINE KINASE YKOH"/>
    <property type="match status" value="1"/>
</dbReference>
<dbReference type="GO" id="GO:0016020">
    <property type="term" value="C:membrane"/>
    <property type="evidence" value="ECO:0007669"/>
    <property type="project" value="UniProtKB-SubCell"/>
</dbReference>
<keyword evidence="8 11" id="KW-1133">Transmembrane helix</keyword>
<evidence type="ECO:0000256" key="10">
    <source>
        <dbReference type="SAM" id="Coils"/>
    </source>
</evidence>
<dbReference type="CDD" id="cd00082">
    <property type="entry name" value="HisKA"/>
    <property type="match status" value="1"/>
</dbReference>
<keyword evidence="11" id="KW-0472">Membrane</keyword>
<dbReference type="Pfam" id="PF02518">
    <property type="entry name" value="HATPase_c"/>
    <property type="match status" value="1"/>
</dbReference>
<protein>
    <recommendedName>
        <fullName evidence="3">histidine kinase</fullName>
        <ecNumber evidence="3">2.7.13.3</ecNumber>
    </recommendedName>
</protein>
<dbReference type="Gene3D" id="6.10.340.10">
    <property type="match status" value="1"/>
</dbReference>
<dbReference type="KEGG" id="ggr:HKW67_09575"/>
<evidence type="ECO:0000256" key="1">
    <source>
        <dbReference type="ARBA" id="ARBA00000085"/>
    </source>
</evidence>
<feature type="transmembrane region" description="Helical" evidence="11">
    <location>
        <begin position="168"/>
        <end position="192"/>
    </location>
</feature>
<dbReference type="PANTHER" id="PTHR45436:SF5">
    <property type="entry name" value="SENSOR HISTIDINE KINASE TRCS"/>
    <property type="match status" value="1"/>
</dbReference>
<dbReference type="Gene3D" id="1.10.287.130">
    <property type="match status" value="1"/>
</dbReference>
<evidence type="ECO:0000256" key="9">
    <source>
        <dbReference type="ARBA" id="ARBA00023012"/>
    </source>
</evidence>
<dbReference type="InterPro" id="IPR003661">
    <property type="entry name" value="HisK_dim/P_dom"/>
</dbReference>
<dbReference type="RefSeq" id="WP_171225174.1">
    <property type="nucleotide sequence ID" value="NZ_CP053085.1"/>
</dbReference>
<comment type="subcellular location">
    <subcellularLocation>
        <location evidence="2">Membrane</location>
    </subcellularLocation>
</comment>
<comment type="catalytic activity">
    <reaction evidence="1">
        <text>ATP + protein L-histidine = ADP + protein N-phospho-L-histidine.</text>
        <dbReference type="EC" id="2.7.13.3"/>
    </reaction>
</comment>
<dbReference type="SUPFAM" id="SSF55874">
    <property type="entry name" value="ATPase domain of HSP90 chaperone/DNA topoisomerase II/histidine kinase"/>
    <property type="match status" value="1"/>
</dbReference>
<keyword evidence="15" id="KW-1185">Reference proteome</keyword>
<gene>
    <name evidence="14" type="ORF">HKW67_09575</name>
</gene>
<feature type="coiled-coil region" evidence="10">
    <location>
        <begin position="227"/>
        <end position="254"/>
    </location>
</feature>
<dbReference type="InterPro" id="IPR003594">
    <property type="entry name" value="HATPase_dom"/>
</dbReference>
<dbReference type="SUPFAM" id="SSF158472">
    <property type="entry name" value="HAMP domain-like"/>
    <property type="match status" value="1"/>
</dbReference>
<evidence type="ECO:0000259" key="13">
    <source>
        <dbReference type="PROSITE" id="PS50885"/>
    </source>
</evidence>
<proteinExistence type="predicted"/>
<evidence type="ECO:0000256" key="6">
    <source>
        <dbReference type="ARBA" id="ARBA00022692"/>
    </source>
</evidence>
<dbReference type="SMART" id="SM00304">
    <property type="entry name" value="HAMP"/>
    <property type="match status" value="1"/>
</dbReference>
<dbReference type="SMART" id="SM00387">
    <property type="entry name" value="HATPase_c"/>
    <property type="match status" value="1"/>
</dbReference>
<dbReference type="Gene3D" id="3.30.565.10">
    <property type="entry name" value="Histidine kinase-like ATPase, C-terminal domain"/>
    <property type="match status" value="1"/>
</dbReference>
<dbReference type="SMART" id="SM00388">
    <property type="entry name" value="HisKA"/>
    <property type="match status" value="1"/>
</dbReference>
<dbReference type="InterPro" id="IPR003660">
    <property type="entry name" value="HAMP_dom"/>
</dbReference>
<evidence type="ECO:0000259" key="12">
    <source>
        <dbReference type="PROSITE" id="PS50109"/>
    </source>
</evidence>
<feature type="domain" description="Histidine kinase" evidence="12">
    <location>
        <begin position="254"/>
        <end position="476"/>
    </location>
</feature>
<dbReference type="InterPro" id="IPR050428">
    <property type="entry name" value="TCS_sensor_his_kinase"/>
</dbReference>
<keyword evidence="9" id="KW-0902">Two-component regulatory system</keyword>
<dbReference type="EMBL" id="CP053085">
    <property type="protein sequence ID" value="QJR35743.1"/>
    <property type="molecule type" value="Genomic_DNA"/>
</dbReference>
<evidence type="ECO:0000256" key="7">
    <source>
        <dbReference type="ARBA" id="ARBA00022777"/>
    </source>
</evidence>
<dbReference type="Pfam" id="PF00512">
    <property type="entry name" value="HisKA"/>
    <property type="match status" value="1"/>
</dbReference>
<evidence type="ECO:0000256" key="2">
    <source>
        <dbReference type="ARBA" id="ARBA00004370"/>
    </source>
</evidence>
<evidence type="ECO:0000256" key="8">
    <source>
        <dbReference type="ARBA" id="ARBA00022989"/>
    </source>
</evidence>
<dbReference type="CDD" id="cd06225">
    <property type="entry name" value="HAMP"/>
    <property type="match status" value="1"/>
</dbReference>
<dbReference type="EC" id="2.7.13.3" evidence="3"/>
<evidence type="ECO:0000256" key="4">
    <source>
        <dbReference type="ARBA" id="ARBA00022553"/>
    </source>
</evidence>
<dbReference type="InterPro" id="IPR005467">
    <property type="entry name" value="His_kinase_dom"/>
</dbReference>
<keyword evidence="6 11" id="KW-0812">Transmembrane</keyword>
<dbReference type="InterPro" id="IPR036097">
    <property type="entry name" value="HisK_dim/P_sf"/>
</dbReference>
<organism evidence="14 15">
    <name type="scientific">Gemmatimonas groenlandica</name>
    <dbReference type="NCBI Taxonomy" id="2732249"/>
    <lineage>
        <taxon>Bacteria</taxon>
        <taxon>Pseudomonadati</taxon>
        <taxon>Gemmatimonadota</taxon>
        <taxon>Gemmatimonadia</taxon>
        <taxon>Gemmatimonadales</taxon>
        <taxon>Gemmatimonadaceae</taxon>
        <taxon>Gemmatimonas</taxon>
    </lineage>
</organism>
<keyword evidence="7" id="KW-0418">Kinase</keyword>
<keyword evidence="10" id="KW-0175">Coiled coil</keyword>
<dbReference type="SUPFAM" id="SSF47384">
    <property type="entry name" value="Homodimeric domain of signal transducing histidine kinase"/>
    <property type="match status" value="1"/>
</dbReference>
<reference evidence="14 15" key="1">
    <citation type="submission" date="2020-05" db="EMBL/GenBank/DDBJ databases">
        <title>Complete genome sequence of Gemmatimonas greenlandica TET16.</title>
        <authorList>
            <person name="Zeng Y."/>
        </authorList>
    </citation>
    <scope>NUCLEOTIDE SEQUENCE [LARGE SCALE GENOMIC DNA]</scope>
    <source>
        <strain evidence="14 15">TET16</strain>
    </source>
</reference>
<accession>A0A6M4IM23</accession>
<evidence type="ECO:0000313" key="15">
    <source>
        <dbReference type="Proteomes" id="UP000500938"/>
    </source>
</evidence>
<keyword evidence="5" id="KW-0808">Transferase</keyword>
<evidence type="ECO:0000313" key="14">
    <source>
        <dbReference type="EMBL" id="QJR35743.1"/>
    </source>
</evidence>